<keyword evidence="2" id="KW-1185">Reference proteome</keyword>
<dbReference type="EMBL" id="ML979133">
    <property type="protein sequence ID" value="KAF1918745.1"/>
    <property type="molecule type" value="Genomic_DNA"/>
</dbReference>
<dbReference type="OrthoDB" id="4708870at2759"/>
<protein>
    <submittedName>
        <fullName evidence="1">Uncharacterized protein</fullName>
    </submittedName>
</protein>
<reference evidence="1" key="1">
    <citation type="journal article" date="2020" name="Stud. Mycol.">
        <title>101 Dothideomycetes genomes: a test case for predicting lifestyles and emergence of pathogens.</title>
        <authorList>
            <person name="Haridas S."/>
            <person name="Albert R."/>
            <person name="Binder M."/>
            <person name="Bloem J."/>
            <person name="Labutti K."/>
            <person name="Salamov A."/>
            <person name="Andreopoulos B."/>
            <person name="Baker S."/>
            <person name="Barry K."/>
            <person name="Bills G."/>
            <person name="Bluhm B."/>
            <person name="Cannon C."/>
            <person name="Castanera R."/>
            <person name="Culley D."/>
            <person name="Daum C."/>
            <person name="Ezra D."/>
            <person name="Gonzalez J."/>
            <person name="Henrissat B."/>
            <person name="Kuo A."/>
            <person name="Liang C."/>
            <person name="Lipzen A."/>
            <person name="Lutzoni F."/>
            <person name="Magnuson J."/>
            <person name="Mondo S."/>
            <person name="Nolan M."/>
            <person name="Ohm R."/>
            <person name="Pangilinan J."/>
            <person name="Park H.-J."/>
            <person name="Ramirez L."/>
            <person name="Alfaro M."/>
            <person name="Sun H."/>
            <person name="Tritt A."/>
            <person name="Yoshinaga Y."/>
            <person name="Zwiers L.-H."/>
            <person name="Turgeon B."/>
            <person name="Goodwin S."/>
            <person name="Spatafora J."/>
            <person name="Crous P."/>
            <person name="Grigoriev I."/>
        </authorList>
    </citation>
    <scope>NUCLEOTIDE SEQUENCE</scope>
    <source>
        <strain evidence="1">HMLAC05119</strain>
    </source>
</reference>
<gene>
    <name evidence="1" type="ORF">BDU57DRAFT_511485</name>
</gene>
<dbReference type="Proteomes" id="UP000800096">
    <property type="component" value="Unassembled WGS sequence"/>
</dbReference>
<accession>A0A6A5QSV9</accession>
<dbReference type="AlphaFoldDB" id="A0A6A5QSV9"/>
<name>A0A6A5QSV9_AMPQU</name>
<evidence type="ECO:0000313" key="1">
    <source>
        <dbReference type="EMBL" id="KAF1918745.1"/>
    </source>
</evidence>
<proteinExistence type="predicted"/>
<sequence length="377" mass="42450">MGGKTFANVSVPRMSPAVYQRLSAECQAKLETLFDRVVVPRDAPGKADFGDIDFLVESIKDKTSTSSDLWTQVQTLLGAELYVHNGGSHSFAIPHPDILNAYAQIDVELSPGNDTPHGAELFAWTRFMKGDSDLLQILGIAHRALGILCNDQGLHIRIEQIEPYNKKKALLFLTRDPNAAMDFYGLDKPRYWAGFANETELFDWATGGRFFSPQVFEKRVEKNNDRARQAKRPMYRRFVEEYMPAHAEKNVETTWTREQVLEEAIEMFGMRAEYDAMMDEHYFKEAEEDLWKEVRGAVPVEGSSLVVALKGLRRWVTFENGGPQLATVPDLDDKPAWTKLMAPGSKESLLSWVKENWEAAKALEKARASAAKVAASA</sequence>
<organism evidence="1 2">
    <name type="scientific">Ampelomyces quisqualis</name>
    <name type="common">Powdery mildew agent</name>
    <dbReference type="NCBI Taxonomy" id="50730"/>
    <lineage>
        <taxon>Eukaryota</taxon>
        <taxon>Fungi</taxon>
        <taxon>Dikarya</taxon>
        <taxon>Ascomycota</taxon>
        <taxon>Pezizomycotina</taxon>
        <taxon>Dothideomycetes</taxon>
        <taxon>Pleosporomycetidae</taxon>
        <taxon>Pleosporales</taxon>
        <taxon>Pleosporineae</taxon>
        <taxon>Phaeosphaeriaceae</taxon>
        <taxon>Ampelomyces</taxon>
    </lineage>
</organism>
<evidence type="ECO:0000313" key="2">
    <source>
        <dbReference type="Proteomes" id="UP000800096"/>
    </source>
</evidence>